<dbReference type="GO" id="GO:0016881">
    <property type="term" value="F:acid-amino acid ligase activity"/>
    <property type="evidence" value="ECO:0007669"/>
    <property type="project" value="TreeGrafter"/>
</dbReference>
<feature type="domain" description="GH3 C-terminal" evidence="3">
    <location>
        <begin position="582"/>
        <end position="674"/>
    </location>
</feature>
<reference evidence="4 5" key="1">
    <citation type="journal article" date="2016" name="Nat. Commun.">
        <title>Extremotolerant tardigrade genome and improved radiotolerance of human cultured cells by tardigrade-unique protein.</title>
        <authorList>
            <person name="Hashimoto T."/>
            <person name="Horikawa D.D."/>
            <person name="Saito Y."/>
            <person name="Kuwahara H."/>
            <person name="Kozuka-Hata H."/>
            <person name="Shin-I T."/>
            <person name="Minakuchi Y."/>
            <person name="Ohishi K."/>
            <person name="Motoyama A."/>
            <person name="Aizu T."/>
            <person name="Enomoto A."/>
            <person name="Kondo K."/>
            <person name="Tanaka S."/>
            <person name="Hara Y."/>
            <person name="Koshikawa S."/>
            <person name="Sagara H."/>
            <person name="Miura T."/>
            <person name="Yokobori S."/>
            <person name="Miyagawa K."/>
            <person name="Suzuki Y."/>
            <person name="Kubo T."/>
            <person name="Oyama M."/>
            <person name="Kohara Y."/>
            <person name="Fujiyama A."/>
            <person name="Arakawa K."/>
            <person name="Katayama T."/>
            <person name="Toyoda A."/>
            <person name="Kunieda T."/>
        </authorList>
    </citation>
    <scope>NUCLEOTIDE SEQUENCE [LARGE SCALE GENOMIC DNA]</scope>
    <source>
        <strain evidence="4 5">YOKOZUNA-1</strain>
    </source>
</reference>
<dbReference type="Pfam" id="PF23571">
    <property type="entry name" value="GH3_M"/>
    <property type="match status" value="1"/>
</dbReference>
<proteinExistence type="predicted"/>
<accession>A0A1D1V259</accession>
<evidence type="ECO:0008006" key="6">
    <source>
        <dbReference type="Google" id="ProtNLM"/>
    </source>
</evidence>
<evidence type="ECO:0000313" key="5">
    <source>
        <dbReference type="Proteomes" id="UP000186922"/>
    </source>
</evidence>
<comment type="caution">
    <text evidence="4">The sequence shown here is derived from an EMBL/GenBank/DDBJ whole genome shotgun (WGS) entry which is preliminary data.</text>
</comment>
<dbReference type="InterPro" id="IPR055377">
    <property type="entry name" value="GH3_M"/>
</dbReference>
<evidence type="ECO:0000259" key="2">
    <source>
        <dbReference type="Pfam" id="PF23571"/>
    </source>
</evidence>
<evidence type="ECO:0000313" key="4">
    <source>
        <dbReference type="EMBL" id="GAU92548.1"/>
    </source>
</evidence>
<gene>
    <name evidence="4" type="primary">RvY_04615-1</name>
    <name evidence="4" type="synonym">RvY_04615.1</name>
    <name evidence="4" type="ORF">RvY_04615</name>
</gene>
<dbReference type="PANTHER" id="PTHR31901">
    <property type="entry name" value="GH3 DOMAIN-CONTAINING PROTEIN"/>
    <property type="match status" value="1"/>
</dbReference>
<evidence type="ECO:0000256" key="1">
    <source>
        <dbReference type="SAM" id="Phobius"/>
    </source>
</evidence>
<dbReference type="AlphaFoldDB" id="A0A1D1V259"/>
<dbReference type="InterPro" id="IPR055378">
    <property type="entry name" value="GH3_C"/>
</dbReference>
<keyword evidence="1" id="KW-1133">Transmembrane helix</keyword>
<keyword evidence="1" id="KW-0812">Transmembrane</keyword>
<feature type="transmembrane region" description="Helical" evidence="1">
    <location>
        <begin position="99"/>
        <end position="118"/>
    </location>
</feature>
<dbReference type="Pfam" id="PF03321">
    <property type="entry name" value="GH3"/>
    <property type="match status" value="1"/>
</dbReference>
<dbReference type="GO" id="GO:0005737">
    <property type="term" value="C:cytoplasm"/>
    <property type="evidence" value="ECO:0007669"/>
    <property type="project" value="TreeGrafter"/>
</dbReference>
<evidence type="ECO:0000259" key="3">
    <source>
        <dbReference type="Pfam" id="PF23572"/>
    </source>
</evidence>
<dbReference type="Proteomes" id="UP000186922">
    <property type="component" value="Unassembled WGS sequence"/>
</dbReference>
<protein>
    <recommendedName>
        <fullName evidence="6">GH3 domain-containing protein</fullName>
    </recommendedName>
</protein>
<organism evidence="4 5">
    <name type="scientific">Ramazzottius varieornatus</name>
    <name type="common">Water bear</name>
    <name type="synonym">Tardigrade</name>
    <dbReference type="NCBI Taxonomy" id="947166"/>
    <lineage>
        <taxon>Eukaryota</taxon>
        <taxon>Metazoa</taxon>
        <taxon>Ecdysozoa</taxon>
        <taxon>Tardigrada</taxon>
        <taxon>Eutardigrada</taxon>
        <taxon>Parachela</taxon>
        <taxon>Hypsibioidea</taxon>
        <taxon>Ramazzottiidae</taxon>
        <taxon>Ramazzottius</taxon>
    </lineage>
</organism>
<dbReference type="EMBL" id="BDGG01000002">
    <property type="protein sequence ID" value="GAU92548.1"/>
    <property type="molecule type" value="Genomic_DNA"/>
</dbReference>
<sequence length="686" mass="78892">MPSTQRPNSHEIYRKISMVSPARSGKKNSISLSHALPFIKPAVSADQALNISFSYWHISLIVATVGLLYFVPFYVWLLVSTCIYLAYRITEFYRVWDPSWPILLALRQYCIVVAYRYFGFYQTWKFHRSSFRVAAQQEETLLDLIKLNESTEYSKDHKLSLEYITSCEAFVRLHPLTKATDYVSYTERLKNGEDRVMTAEKPSYFSNTSGTIGGPVLIPFTRRVAKKIIQVVALQQYNAQKHIPWEELHRLRPILKLSYGTKKRTDTTASGIRVGGAATNPFLFQWYGEVFTAPSIVYDIEDPRAATYVQLLFALKYRNLGAIDGLAASLVYFALKQLEADWKELVKDIRLGSLNKDLLLSDSVRRILESQLTPDQQRASRLEREFEKGFSNIANRIWPKLRIINCITMGASTIYARYIRDYYARDASMYTVAYAGAEGLFGINLWPQMYPSRFALLPDVNFYEFIPLRDKDKEQPKTLFMEQLEWNHDYELVITTAANLNRYRLGDIVRVVDFYNEIPVVEFKEKPSATLSVRGEQVPENSVYRALMNTIAQMKSRISNLVDYATCENILLNSANVDLGLALPYHAIFVEISPSPTEKDDTADLAKDIAQTYDENLRKIHEKYDELRSLPSLSCAVVYLIKAGGFSRLKDHLIRTMGVTSFEVKMRHILQKRELVMFLLNNALPT</sequence>
<feature type="domain" description="GH3 middle" evidence="2">
    <location>
        <begin position="455"/>
        <end position="525"/>
    </location>
</feature>
<dbReference type="PANTHER" id="PTHR31901:SF9">
    <property type="entry name" value="GH3 DOMAIN-CONTAINING PROTEIN"/>
    <property type="match status" value="1"/>
</dbReference>
<feature type="transmembrane region" description="Helical" evidence="1">
    <location>
        <begin position="60"/>
        <end position="87"/>
    </location>
</feature>
<dbReference type="Pfam" id="PF23572">
    <property type="entry name" value="GH3_C"/>
    <property type="match status" value="1"/>
</dbReference>
<keyword evidence="5" id="KW-1185">Reference proteome</keyword>
<dbReference type="InterPro" id="IPR004993">
    <property type="entry name" value="GH3"/>
</dbReference>
<keyword evidence="1" id="KW-0472">Membrane</keyword>
<dbReference type="OrthoDB" id="10004661at2759"/>
<name>A0A1D1V259_RAMVA</name>